<dbReference type="InterPro" id="IPR005064">
    <property type="entry name" value="BUG"/>
</dbReference>
<dbReference type="RefSeq" id="WP_170052134.1">
    <property type="nucleotide sequence ID" value="NZ_JABBKX010000001.1"/>
</dbReference>
<accession>A0A848E8L9</accession>
<feature type="signal peptide" evidence="2">
    <location>
        <begin position="1"/>
        <end position="23"/>
    </location>
</feature>
<evidence type="ECO:0000313" key="4">
    <source>
        <dbReference type="Proteomes" id="UP000548582"/>
    </source>
</evidence>
<comment type="similarity">
    <text evidence="1">Belongs to the UPF0065 (bug) family.</text>
</comment>
<dbReference type="InterPro" id="IPR042100">
    <property type="entry name" value="Bug_dom1"/>
</dbReference>
<dbReference type="SUPFAM" id="SSF53850">
    <property type="entry name" value="Periplasmic binding protein-like II"/>
    <property type="match status" value="1"/>
</dbReference>
<dbReference type="Pfam" id="PF03401">
    <property type="entry name" value="TctC"/>
    <property type="match status" value="1"/>
</dbReference>
<name>A0A848E8L9_9PROT</name>
<keyword evidence="2" id="KW-0732">Signal</keyword>
<dbReference type="PANTHER" id="PTHR42928">
    <property type="entry name" value="TRICARBOXYLATE-BINDING PROTEIN"/>
    <property type="match status" value="1"/>
</dbReference>
<proteinExistence type="inferred from homology"/>
<protein>
    <submittedName>
        <fullName evidence="3">Tripartite tricarboxylate transporter substrate binding protein</fullName>
    </submittedName>
</protein>
<sequence>MDRRSLLRALGAAPLMPALPAVAQGTPGWKPDRPVRFVVGFAAGGSTDTTARLVANAIGGTLGQPVVVENRVGGAGNIGSEHVARSAPDGLTYVVASVGTHATNQFLYKSLPFHVANDFTPVSLVLVSGAVAVVHPSLAVRSVAELVAYARANPGKINIGTSGVGSTQHFAAALFEQRAGVQFTHIPYRGGAPAMSDLVAGRLDLVFSPLAETMSFIQSGQVRPLGISRTERMPALPDIPPIADTVPGYAFNSWIGIFGPARLPANIVQTMSQAITAGVRSPEVNQRMTSLGYLPVGGGPEAMADLQRRDLVLMEELVRLTGASAD</sequence>
<evidence type="ECO:0000313" key="3">
    <source>
        <dbReference type="EMBL" id="NMJ39823.1"/>
    </source>
</evidence>
<dbReference type="AlphaFoldDB" id="A0A848E8L9"/>
<dbReference type="PANTHER" id="PTHR42928:SF5">
    <property type="entry name" value="BLR1237 PROTEIN"/>
    <property type="match status" value="1"/>
</dbReference>
<keyword evidence="4" id="KW-1185">Reference proteome</keyword>
<dbReference type="Gene3D" id="3.40.190.150">
    <property type="entry name" value="Bordetella uptake gene, domain 1"/>
    <property type="match status" value="1"/>
</dbReference>
<feature type="chain" id="PRO_5032863186" evidence="2">
    <location>
        <begin position="24"/>
        <end position="326"/>
    </location>
</feature>
<evidence type="ECO:0000256" key="2">
    <source>
        <dbReference type="SAM" id="SignalP"/>
    </source>
</evidence>
<comment type="caution">
    <text evidence="3">The sequence shown here is derived from an EMBL/GenBank/DDBJ whole genome shotgun (WGS) entry which is preliminary data.</text>
</comment>
<dbReference type="Proteomes" id="UP000548582">
    <property type="component" value="Unassembled WGS sequence"/>
</dbReference>
<dbReference type="CDD" id="cd13578">
    <property type="entry name" value="PBP2_Bug27"/>
    <property type="match status" value="1"/>
</dbReference>
<dbReference type="Gene3D" id="3.40.190.10">
    <property type="entry name" value="Periplasmic binding protein-like II"/>
    <property type="match status" value="1"/>
</dbReference>
<organism evidence="3 4">
    <name type="scientific">Neoroseomonas marina</name>
    <dbReference type="NCBI Taxonomy" id="1232220"/>
    <lineage>
        <taxon>Bacteria</taxon>
        <taxon>Pseudomonadati</taxon>
        <taxon>Pseudomonadota</taxon>
        <taxon>Alphaproteobacteria</taxon>
        <taxon>Acetobacterales</taxon>
        <taxon>Acetobacteraceae</taxon>
        <taxon>Neoroseomonas</taxon>
    </lineage>
</organism>
<dbReference type="PIRSF" id="PIRSF017082">
    <property type="entry name" value="YflP"/>
    <property type="match status" value="1"/>
</dbReference>
<gene>
    <name evidence="3" type="ORF">GWK16_01120</name>
</gene>
<dbReference type="EMBL" id="JABBKX010000001">
    <property type="protein sequence ID" value="NMJ39823.1"/>
    <property type="molecule type" value="Genomic_DNA"/>
</dbReference>
<evidence type="ECO:0000256" key="1">
    <source>
        <dbReference type="ARBA" id="ARBA00006987"/>
    </source>
</evidence>
<reference evidence="3 4" key="1">
    <citation type="submission" date="2020-03" db="EMBL/GenBank/DDBJ databases">
        <authorList>
            <person name="Sun Q."/>
        </authorList>
    </citation>
    <scope>NUCLEOTIDE SEQUENCE [LARGE SCALE GENOMIC DNA]</scope>
    <source>
        <strain evidence="3 4">JC162</strain>
    </source>
</reference>